<gene>
    <name evidence="2" type="ORF">CC78DRAFT_534845</name>
</gene>
<accession>A0A9P4K5T2</accession>
<evidence type="ECO:0000313" key="3">
    <source>
        <dbReference type="Proteomes" id="UP000800093"/>
    </source>
</evidence>
<dbReference type="AlphaFoldDB" id="A0A9P4K5T2"/>
<sequence>MEYPVYAEDGWRGRKAVWIKHSDKDTDAYHVDFRGSADMIVRRGGMQGPIVGKIDFHNFSNYVEIHFENNERVEMRRDGLFSRTQIVDLPAAPGPTRFAWKSTLSHGSKFGGNLKLEDSNGQVLALFAHSCGMRKDGTLTIVVFRLQQSFLDQVIVSFMAVEEKQRRQAISVAAGGASC</sequence>
<evidence type="ECO:0000313" key="2">
    <source>
        <dbReference type="EMBL" id="KAF2262356.1"/>
    </source>
</evidence>
<name>A0A9P4K5T2_9PLEO</name>
<feature type="domain" description="DUF6593" evidence="1">
    <location>
        <begin position="29"/>
        <end position="167"/>
    </location>
</feature>
<dbReference type="EMBL" id="ML986641">
    <property type="protein sequence ID" value="KAF2262356.1"/>
    <property type="molecule type" value="Genomic_DNA"/>
</dbReference>
<dbReference type="OrthoDB" id="4725912at2759"/>
<proteinExistence type="predicted"/>
<dbReference type="Pfam" id="PF20236">
    <property type="entry name" value="DUF6593"/>
    <property type="match status" value="1"/>
</dbReference>
<keyword evidence="3" id="KW-1185">Reference proteome</keyword>
<dbReference type="Proteomes" id="UP000800093">
    <property type="component" value="Unassembled WGS sequence"/>
</dbReference>
<comment type="caution">
    <text evidence="2">The sequence shown here is derived from an EMBL/GenBank/DDBJ whole genome shotgun (WGS) entry which is preliminary data.</text>
</comment>
<dbReference type="InterPro" id="IPR046528">
    <property type="entry name" value="DUF6593"/>
</dbReference>
<reference evidence="3" key="1">
    <citation type="journal article" date="2020" name="Stud. Mycol.">
        <title>101 Dothideomycetes genomes: A test case for predicting lifestyles and emergence of pathogens.</title>
        <authorList>
            <person name="Haridas S."/>
            <person name="Albert R."/>
            <person name="Binder M."/>
            <person name="Bloem J."/>
            <person name="LaButti K."/>
            <person name="Salamov A."/>
            <person name="Andreopoulos B."/>
            <person name="Baker S."/>
            <person name="Barry K."/>
            <person name="Bills G."/>
            <person name="Bluhm B."/>
            <person name="Cannon C."/>
            <person name="Castanera R."/>
            <person name="Culley D."/>
            <person name="Daum C."/>
            <person name="Ezra D."/>
            <person name="Gonzalez J."/>
            <person name="Henrissat B."/>
            <person name="Kuo A."/>
            <person name="Liang C."/>
            <person name="Lipzen A."/>
            <person name="Lutzoni F."/>
            <person name="Magnuson J."/>
            <person name="Mondo S."/>
            <person name="Nolan M."/>
            <person name="Ohm R."/>
            <person name="Pangilinan J."/>
            <person name="Park H.-J."/>
            <person name="Ramirez L."/>
            <person name="Alfaro M."/>
            <person name="Sun H."/>
            <person name="Tritt A."/>
            <person name="Yoshinaga Y."/>
            <person name="Zwiers L.-H."/>
            <person name="Turgeon B."/>
            <person name="Goodwin S."/>
            <person name="Spatafora J."/>
            <person name="Crous P."/>
            <person name="Grigoriev I."/>
        </authorList>
    </citation>
    <scope>NUCLEOTIDE SEQUENCE [LARGE SCALE GENOMIC DNA]</scope>
    <source>
        <strain evidence="3">CBS 304.66</strain>
    </source>
</reference>
<evidence type="ECO:0000259" key="1">
    <source>
        <dbReference type="Pfam" id="PF20236"/>
    </source>
</evidence>
<organism evidence="2 3">
    <name type="scientific">Lojkania enalia</name>
    <dbReference type="NCBI Taxonomy" id="147567"/>
    <lineage>
        <taxon>Eukaryota</taxon>
        <taxon>Fungi</taxon>
        <taxon>Dikarya</taxon>
        <taxon>Ascomycota</taxon>
        <taxon>Pezizomycotina</taxon>
        <taxon>Dothideomycetes</taxon>
        <taxon>Pleosporomycetidae</taxon>
        <taxon>Pleosporales</taxon>
        <taxon>Pleosporales incertae sedis</taxon>
        <taxon>Lojkania</taxon>
    </lineage>
</organism>
<protein>
    <recommendedName>
        <fullName evidence="1">DUF6593 domain-containing protein</fullName>
    </recommendedName>
</protein>